<dbReference type="PANTHER" id="PTHR43734:SF7">
    <property type="entry name" value="4,4'-DIAPONEUROSPORENE OXYGENASE"/>
    <property type="match status" value="1"/>
</dbReference>
<dbReference type="EMBL" id="FWXJ01000004">
    <property type="protein sequence ID" value="SMC42359.1"/>
    <property type="molecule type" value="Genomic_DNA"/>
</dbReference>
<dbReference type="InterPro" id="IPR002937">
    <property type="entry name" value="Amino_oxidase"/>
</dbReference>
<evidence type="ECO:0000259" key="3">
    <source>
        <dbReference type="Pfam" id="PF01593"/>
    </source>
</evidence>
<comment type="similarity">
    <text evidence="1">Belongs to the carotenoid/retinoid oxidoreductase family.</text>
</comment>
<dbReference type="NCBIfam" id="NF045637">
    <property type="entry name" value="carotdesatCrtDProt"/>
    <property type="match status" value="1"/>
</dbReference>
<dbReference type="RefSeq" id="WP_084283048.1">
    <property type="nucleotide sequence ID" value="NZ_FWXJ01000004.1"/>
</dbReference>
<reference evidence="4 5" key="1">
    <citation type="submission" date="2017-04" db="EMBL/GenBank/DDBJ databases">
        <authorList>
            <person name="Afonso C.L."/>
            <person name="Miller P.J."/>
            <person name="Scott M.A."/>
            <person name="Spackman E."/>
            <person name="Goraichik I."/>
            <person name="Dimitrov K.M."/>
            <person name="Suarez D.L."/>
            <person name="Swayne D.E."/>
        </authorList>
    </citation>
    <scope>NUCLEOTIDE SEQUENCE [LARGE SCALE GENOMIC DNA]</scope>
    <source>
        <strain evidence="4 5">VK13</strain>
    </source>
</reference>
<dbReference type="GO" id="GO:0016491">
    <property type="term" value="F:oxidoreductase activity"/>
    <property type="evidence" value="ECO:0007669"/>
    <property type="project" value="UniProtKB-KW"/>
</dbReference>
<accession>A0A1W1Z1Q3</accession>
<dbReference type="SUPFAM" id="SSF51905">
    <property type="entry name" value="FAD/NAD(P)-binding domain"/>
    <property type="match status" value="1"/>
</dbReference>
<evidence type="ECO:0000256" key="1">
    <source>
        <dbReference type="ARBA" id="ARBA00006046"/>
    </source>
</evidence>
<dbReference type="InterPro" id="IPR054841">
    <property type="entry name" value="carotdesatCrtD"/>
</dbReference>
<feature type="domain" description="Amine oxidase" evidence="3">
    <location>
        <begin position="14"/>
        <end position="487"/>
    </location>
</feature>
<dbReference type="PROSITE" id="PS51257">
    <property type="entry name" value="PROKAR_LIPOPROTEIN"/>
    <property type="match status" value="1"/>
</dbReference>
<keyword evidence="2" id="KW-0560">Oxidoreductase</keyword>
<name>A0A1W1Z1Q3_9BURK</name>
<evidence type="ECO:0000256" key="2">
    <source>
        <dbReference type="ARBA" id="ARBA00023002"/>
    </source>
</evidence>
<evidence type="ECO:0000313" key="5">
    <source>
        <dbReference type="Proteomes" id="UP000192708"/>
    </source>
</evidence>
<dbReference type="OrthoDB" id="20837at2"/>
<dbReference type="Gene3D" id="3.50.50.60">
    <property type="entry name" value="FAD/NAD(P)-binding domain"/>
    <property type="match status" value="2"/>
</dbReference>
<proteinExistence type="inferred from homology"/>
<dbReference type="Pfam" id="PF01593">
    <property type="entry name" value="Amino_oxidase"/>
    <property type="match status" value="1"/>
</dbReference>
<organism evidence="4 5">
    <name type="scientific">Polynucleobacter kasalickyi</name>
    <dbReference type="NCBI Taxonomy" id="1938817"/>
    <lineage>
        <taxon>Bacteria</taxon>
        <taxon>Pseudomonadati</taxon>
        <taxon>Pseudomonadota</taxon>
        <taxon>Betaproteobacteria</taxon>
        <taxon>Burkholderiales</taxon>
        <taxon>Burkholderiaceae</taxon>
        <taxon>Polynucleobacter</taxon>
    </lineage>
</organism>
<dbReference type="PANTHER" id="PTHR43734">
    <property type="entry name" value="PHYTOENE DESATURASE"/>
    <property type="match status" value="1"/>
</dbReference>
<dbReference type="STRING" id="1938817.SAMN06296008_10478"/>
<evidence type="ECO:0000313" key="4">
    <source>
        <dbReference type="EMBL" id="SMC42359.1"/>
    </source>
</evidence>
<dbReference type="InterPro" id="IPR036188">
    <property type="entry name" value="FAD/NAD-bd_sf"/>
</dbReference>
<protein>
    <submittedName>
        <fullName evidence="4">1-hydroxycarotenoid 3,4-desaturase</fullName>
    </submittedName>
</protein>
<sequence>MPKKHRVVIVGGGIAGLSACLELAHQGLDVTLIDQGVEVGGKIRQLQSQELGIDSGPTVFTMRWVFEELFKACDESFDLHIKSTPLPILARHFWGQEKLDLFADPSLSTQAIREFSNAKQAELFLKFCQTTKNVYESLESSYICAKRPTLTSMLKGLGLKGSKTLMGIGPFKNLWDALEYYFPDPRLRQLFARYATYCGSSPFLAPATLMLIAHVELQGVWSVDGGMIQIPKKIAELAISRGAKIIHSETIEKITITNHQATGVTLSDQTFLPADSIIFNGDVSALYDGLLGDDVKSAVPKSPTGRSLSAITWSVSTSGITLPLTRHNVFFDQEYANEFKDIFHLQTFPKTPTVYLCAQDRLNNETAPDLERMLLLVNAPAIGDSHPNPSEISRCQDQVQTLLSKSGLTLDLSSPATVRTTPWDFHQRFPATGGALYGMATHGWMSSFNRPSSQSSIRNLYLAGGSVHPGPGVPMATLSGRMAAATLMENLALTK</sequence>
<keyword evidence="5" id="KW-1185">Reference proteome</keyword>
<dbReference type="AlphaFoldDB" id="A0A1W1Z1Q3"/>
<dbReference type="Proteomes" id="UP000192708">
    <property type="component" value="Unassembled WGS sequence"/>
</dbReference>
<gene>
    <name evidence="4" type="ORF">SAMN06296008_10478</name>
</gene>